<name>A0A645JDI0_9ZZZZ</name>
<dbReference type="AlphaFoldDB" id="A0A645JDI0"/>
<gene>
    <name evidence="1" type="ORF">SDC9_205307</name>
</gene>
<dbReference type="EMBL" id="VSSQ01129336">
    <property type="protein sequence ID" value="MPN57613.1"/>
    <property type="molecule type" value="Genomic_DNA"/>
</dbReference>
<reference evidence="1" key="1">
    <citation type="submission" date="2019-08" db="EMBL/GenBank/DDBJ databases">
        <authorList>
            <person name="Kucharzyk K."/>
            <person name="Murdoch R.W."/>
            <person name="Higgins S."/>
            <person name="Loffler F."/>
        </authorList>
    </citation>
    <scope>NUCLEOTIDE SEQUENCE</scope>
</reference>
<comment type="caution">
    <text evidence="1">The sequence shown here is derived from an EMBL/GenBank/DDBJ whole genome shotgun (WGS) entry which is preliminary data.</text>
</comment>
<proteinExistence type="predicted"/>
<accession>A0A645JDI0</accession>
<sequence>MGHLQRMDENGRAGPLHPSGYVYEAKRQSLQSEAFILGKYGSGPRQSGAGPWINAAAIPCKAGWASSGCARAHALENDALLVKHGRVWANAATKRAHAP</sequence>
<protein>
    <submittedName>
        <fullName evidence="1">Uncharacterized protein</fullName>
    </submittedName>
</protein>
<evidence type="ECO:0000313" key="1">
    <source>
        <dbReference type="EMBL" id="MPN57613.1"/>
    </source>
</evidence>
<organism evidence="1">
    <name type="scientific">bioreactor metagenome</name>
    <dbReference type="NCBI Taxonomy" id="1076179"/>
    <lineage>
        <taxon>unclassified sequences</taxon>
        <taxon>metagenomes</taxon>
        <taxon>ecological metagenomes</taxon>
    </lineage>
</organism>